<evidence type="ECO:0000313" key="7">
    <source>
        <dbReference type="Proteomes" id="UP000386466"/>
    </source>
</evidence>
<feature type="domain" description="Small ribosomal subunit protein eS4 central region" evidence="5">
    <location>
        <begin position="35"/>
        <end position="65"/>
    </location>
</feature>
<evidence type="ECO:0000256" key="4">
    <source>
        <dbReference type="ARBA" id="ARBA00023274"/>
    </source>
</evidence>
<evidence type="ECO:0000256" key="3">
    <source>
        <dbReference type="ARBA" id="ARBA00022980"/>
    </source>
</evidence>
<sequence>MKKICMQHFIKIDGKVRTNITFSAGFMDVVSIDKTGENFRLIYDTKGHFAVHWITPEETKYKPCRKRSFWKQKNPSSGHP</sequence>
<dbReference type="PANTHER" id="PTHR11581:SF0">
    <property type="entry name" value="SMALL RIBOSOMAL SUBUNIT PROTEIN ES4"/>
    <property type="match status" value="1"/>
</dbReference>
<dbReference type="GO" id="GO:0019843">
    <property type="term" value="F:rRNA binding"/>
    <property type="evidence" value="ECO:0007669"/>
    <property type="project" value="UniProtKB-KW"/>
</dbReference>
<dbReference type="Pfam" id="PF00900">
    <property type="entry name" value="Ribosomal_S4e"/>
    <property type="match status" value="1"/>
</dbReference>
<reference evidence="6 7" key="1">
    <citation type="submission" date="2019-01" db="EMBL/GenBank/DDBJ databases">
        <authorList>
            <person name="Alioto T."/>
            <person name="Alioto T."/>
        </authorList>
    </citation>
    <scope>NUCLEOTIDE SEQUENCE [LARGE SCALE GENOMIC DNA]</scope>
</reference>
<accession>A0A485N0K8</accession>
<dbReference type="GO" id="GO:0003735">
    <property type="term" value="F:structural constituent of ribosome"/>
    <property type="evidence" value="ECO:0007669"/>
    <property type="project" value="InterPro"/>
</dbReference>
<dbReference type="GO" id="GO:0022627">
    <property type="term" value="C:cytosolic small ribosomal subunit"/>
    <property type="evidence" value="ECO:0007669"/>
    <property type="project" value="TreeGrafter"/>
</dbReference>
<dbReference type="InterPro" id="IPR036986">
    <property type="entry name" value="S4_RNA-bd_sf"/>
</dbReference>
<dbReference type="InterPro" id="IPR013845">
    <property type="entry name" value="Ribosomal_eS4_central_region"/>
</dbReference>
<keyword evidence="1" id="KW-0699">rRNA-binding</keyword>
<gene>
    <name evidence="6" type="ORF">LYPA_23C003992</name>
</gene>
<dbReference type="Proteomes" id="UP000386466">
    <property type="component" value="Unassembled WGS sequence"/>
</dbReference>
<keyword evidence="3 6" id="KW-0689">Ribosomal protein</keyword>
<keyword evidence="2" id="KW-0694">RNA-binding</keyword>
<dbReference type="PANTHER" id="PTHR11581">
    <property type="entry name" value="30S/40S RIBOSOMAL PROTEIN S4"/>
    <property type="match status" value="1"/>
</dbReference>
<dbReference type="GO" id="GO:0006412">
    <property type="term" value="P:translation"/>
    <property type="evidence" value="ECO:0007669"/>
    <property type="project" value="InterPro"/>
</dbReference>
<dbReference type="AlphaFoldDB" id="A0A485N0K8"/>
<dbReference type="Gene3D" id="3.10.290.10">
    <property type="entry name" value="RNA-binding S4 domain"/>
    <property type="match status" value="1"/>
</dbReference>
<evidence type="ECO:0000256" key="2">
    <source>
        <dbReference type="ARBA" id="ARBA00022884"/>
    </source>
</evidence>
<dbReference type="InterPro" id="IPR000876">
    <property type="entry name" value="Ribosomal_eS4"/>
</dbReference>
<dbReference type="EMBL" id="CAAGRJ010008017">
    <property type="protein sequence ID" value="VFV25744.1"/>
    <property type="molecule type" value="Genomic_DNA"/>
</dbReference>
<keyword evidence="7" id="KW-1185">Reference proteome</keyword>
<name>A0A485N0K8_LYNPA</name>
<keyword evidence="4" id="KW-0687">Ribonucleoprotein</keyword>
<evidence type="ECO:0000256" key="1">
    <source>
        <dbReference type="ARBA" id="ARBA00022730"/>
    </source>
</evidence>
<organism evidence="6 7">
    <name type="scientific">Lynx pardinus</name>
    <name type="common">Iberian lynx</name>
    <name type="synonym">Felis pardina</name>
    <dbReference type="NCBI Taxonomy" id="191816"/>
    <lineage>
        <taxon>Eukaryota</taxon>
        <taxon>Metazoa</taxon>
        <taxon>Chordata</taxon>
        <taxon>Craniata</taxon>
        <taxon>Vertebrata</taxon>
        <taxon>Euteleostomi</taxon>
        <taxon>Mammalia</taxon>
        <taxon>Eutheria</taxon>
        <taxon>Laurasiatheria</taxon>
        <taxon>Carnivora</taxon>
        <taxon>Feliformia</taxon>
        <taxon>Felidae</taxon>
        <taxon>Felinae</taxon>
        <taxon>Lynx</taxon>
    </lineage>
</organism>
<proteinExistence type="predicted"/>
<evidence type="ECO:0000259" key="5">
    <source>
        <dbReference type="Pfam" id="PF00900"/>
    </source>
</evidence>
<evidence type="ECO:0000313" key="6">
    <source>
        <dbReference type="EMBL" id="VFV25744.1"/>
    </source>
</evidence>
<protein>
    <submittedName>
        <fullName evidence="6">40s ribosomal protein x isoform x isoform</fullName>
    </submittedName>
</protein>